<reference evidence="2 3" key="1">
    <citation type="submission" date="2019-04" db="EMBL/GenBank/DDBJ databases">
        <title>High contiguity whole genome sequence and gene annotation resource for two Venturia nashicola isolates.</title>
        <authorList>
            <person name="Prokchorchik M."/>
            <person name="Won K."/>
            <person name="Lee Y."/>
            <person name="Choi E.D."/>
            <person name="Segonzac C."/>
            <person name="Sohn K.H."/>
        </authorList>
    </citation>
    <scope>NUCLEOTIDE SEQUENCE [LARGE SCALE GENOMIC DNA]</scope>
    <source>
        <strain evidence="2 3">PRI2</strain>
    </source>
</reference>
<dbReference type="EMBL" id="SNSC02000008">
    <property type="protein sequence ID" value="TID22439.1"/>
    <property type="molecule type" value="Genomic_DNA"/>
</dbReference>
<dbReference type="AlphaFoldDB" id="A0A4Z1P724"/>
<organism evidence="2 3">
    <name type="scientific">Venturia nashicola</name>
    <dbReference type="NCBI Taxonomy" id="86259"/>
    <lineage>
        <taxon>Eukaryota</taxon>
        <taxon>Fungi</taxon>
        <taxon>Dikarya</taxon>
        <taxon>Ascomycota</taxon>
        <taxon>Pezizomycotina</taxon>
        <taxon>Dothideomycetes</taxon>
        <taxon>Pleosporomycetidae</taxon>
        <taxon>Venturiales</taxon>
        <taxon>Venturiaceae</taxon>
        <taxon>Venturia</taxon>
    </lineage>
</organism>
<accession>A0A4Z1P724</accession>
<name>A0A4Z1P724_9PEZI</name>
<keyword evidence="3" id="KW-1185">Reference proteome</keyword>
<dbReference type="Proteomes" id="UP000298493">
    <property type="component" value="Unassembled WGS sequence"/>
</dbReference>
<feature type="compositionally biased region" description="Basic and acidic residues" evidence="1">
    <location>
        <begin position="82"/>
        <end position="91"/>
    </location>
</feature>
<gene>
    <name evidence="2" type="ORF">E6O75_ATG11233</name>
</gene>
<sequence length="120" mass="13370">MLVGEVEEHGGVGRVGIPRADQSESGKLYKLRMETSSRSIASLAIEIVGFGCRLPLSELDSQGDLDQQLQSKAPDMNANPPTHEKMEEDGVNHPGKLAQRVVQRENYIIFLYEQNGRKDY</sequence>
<evidence type="ECO:0000313" key="3">
    <source>
        <dbReference type="Proteomes" id="UP000298493"/>
    </source>
</evidence>
<proteinExistence type="predicted"/>
<comment type="caution">
    <text evidence="2">The sequence shown here is derived from an EMBL/GenBank/DDBJ whole genome shotgun (WGS) entry which is preliminary data.</text>
</comment>
<evidence type="ECO:0000256" key="1">
    <source>
        <dbReference type="SAM" id="MobiDB-lite"/>
    </source>
</evidence>
<protein>
    <submittedName>
        <fullName evidence="2">Uncharacterized protein</fullName>
    </submittedName>
</protein>
<feature type="region of interest" description="Disordered" evidence="1">
    <location>
        <begin position="61"/>
        <end position="92"/>
    </location>
</feature>
<evidence type="ECO:0000313" key="2">
    <source>
        <dbReference type="EMBL" id="TID22439.1"/>
    </source>
</evidence>
<feature type="compositionally biased region" description="Low complexity" evidence="1">
    <location>
        <begin position="61"/>
        <end position="71"/>
    </location>
</feature>